<organism evidence="6 7">
    <name type="scientific">Nocardia pseudobrasiliensis</name>
    <dbReference type="NCBI Taxonomy" id="45979"/>
    <lineage>
        <taxon>Bacteria</taxon>
        <taxon>Bacillati</taxon>
        <taxon>Actinomycetota</taxon>
        <taxon>Actinomycetes</taxon>
        <taxon>Mycobacteriales</taxon>
        <taxon>Nocardiaceae</taxon>
        <taxon>Nocardia</taxon>
    </lineage>
</organism>
<dbReference type="Gene3D" id="1.10.357.10">
    <property type="entry name" value="Tetracycline Repressor, domain 2"/>
    <property type="match status" value="1"/>
</dbReference>
<evidence type="ECO:0000256" key="4">
    <source>
        <dbReference type="PROSITE-ProRule" id="PRU00335"/>
    </source>
</evidence>
<gene>
    <name evidence="6" type="ORF">DFR76_10321</name>
</gene>
<proteinExistence type="predicted"/>
<dbReference type="PANTHER" id="PTHR30055">
    <property type="entry name" value="HTH-TYPE TRANSCRIPTIONAL REGULATOR RUTR"/>
    <property type="match status" value="1"/>
</dbReference>
<keyword evidence="7" id="KW-1185">Reference proteome</keyword>
<dbReference type="InterPro" id="IPR041347">
    <property type="entry name" value="MftR_C"/>
</dbReference>
<dbReference type="Gene3D" id="1.10.10.60">
    <property type="entry name" value="Homeodomain-like"/>
    <property type="match status" value="1"/>
</dbReference>
<reference evidence="6 7" key="1">
    <citation type="submission" date="2018-07" db="EMBL/GenBank/DDBJ databases">
        <title>Genomic Encyclopedia of Type Strains, Phase IV (KMG-IV): sequencing the most valuable type-strain genomes for metagenomic binning, comparative biology and taxonomic classification.</title>
        <authorList>
            <person name="Goeker M."/>
        </authorList>
    </citation>
    <scope>NUCLEOTIDE SEQUENCE [LARGE SCALE GENOMIC DNA]</scope>
    <source>
        <strain evidence="6 7">DSM 44290</strain>
    </source>
</reference>
<evidence type="ECO:0000256" key="1">
    <source>
        <dbReference type="ARBA" id="ARBA00023015"/>
    </source>
</evidence>
<keyword evidence="2 4" id="KW-0238">DNA-binding</keyword>
<dbReference type="GO" id="GO:0003700">
    <property type="term" value="F:DNA-binding transcription factor activity"/>
    <property type="evidence" value="ECO:0007669"/>
    <property type="project" value="TreeGrafter"/>
</dbReference>
<dbReference type="RefSeq" id="WP_068004937.1">
    <property type="nucleotide sequence ID" value="NZ_QQBC01000003.1"/>
</dbReference>
<evidence type="ECO:0000256" key="2">
    <source>
        <dbReference type="ARBA" id="ARBA00023125"/>
    </source>
</evidence>
<dbReference type="STRING" id="1210086.GCA_001613105_06006"/>
<dbReference type="GO" id="GO:0000976">
    <property type="term" value="F:transcription cis-regulatory region binding"/>
    <property type="evidence" value="ECO:0007669"/>
    <property type="project" value="TreeGrafter"/>
</dbReference>
<dbReference type="SUPFAM" id="SSF46689">
    <property type="entry name" value="Homeodomain-like"/>
    <property type="match status" value="1"/>
</dbReference>
<protein>
    <submittedName>
        <fullName evidence="6">TetR family transcriptional regulator</fullName>
    </submittedName>
</protein>
<feature type="DNA-binding region" description="H-T-H motif" evidence="4">
    <location>
        <begin position="35"/>
        <end position="54"/>
    </location>
</feature>
<evidence type="ECO:0000313" key="6">
    <source>
        <dbReference type="EMBL" id="RDI66950.1"/>
    </source>
</evidence>
<dbReference type="EMBL" id="QQBC01000003">
    <property type="protein sequence ID" value="RDI66950.1"/>
    <property type="molecule type" value="Genomic_DNA"/>
</dbReference>
<dbReference type="PANTHER" id="PTHR30055:SF238">
    <property type="entry name" value="MYCOFACTOCIN BIOSYNTHESIS TRANSCRIPTIONAL REGULATOR MFTR-RELATED"/>
    <property type="match status" value="1"/>
</dbReference>
<evidence type="ECO:0000313" key="7">
    <source>
        <dbReference type="Proteomes" id="UP000254869"/>
    </source>
</evidence>
<comment type="caution">
    <text evidence="6">The sequence shown here is derived from an EMBL/GenBank/DDBJ whole genome shotgun (WGS) entry which is preliminary data.</text>
</comment>
<dbReference type="Pfam" id="PF17754">
    <property type="entry name" value="TetR_C_14"/>
    <property type="match status" value="1"/>
</dbReference>
<dbReference type="PROSITE" id="PS50977">
    <property type="entry name" value="HTH_TETR_2"/>
    <property type="match status" value="1"/>
</dbReference>
<evidence type="ECO:0000256" key="3">
    <source>
        <dbReference type="ARBA" id="ARBA00023163"/>
    </source>
</evidence>
<dbReference type="PRINTS" id="PR00455">
    <property type="entry name" value="HTHTETR"/>
</dbReference>
<dbReference type="AlphaFoldDB" id="A0A370I8L4"/>
<keyword evidence="1" id="KW-0805">Transcription regulation</keyword>
<dbReference type="InterPro" id="IPR001647">
    <property type="entry name" value="HTH_TetR"/>
</dbReference>
<sequence length="209" mass="22906">MTHAGTREIARAAVRAQLAQVASDLYARRGFDTVTINDLATAAGVSRSTFLRYFDSKEDAALAAFDDRGAQIAAALRARPADEDDWTALRRALDVVLDSRGPDRDEELAKARLVQDTPALRARWLDKQHGWRPGLAHALAERPGHFPPADLSLEVKASAAIDCFTVALEHWTASEGRLDLADLLDQAFATFNPQQAPHTVGPTEQTRIR</sequence>
<dbReference type="Pfam" id="PF00440">
    <property type="entry name" value="TetR_N"/>
    <property type="match status" value="1"/>
</dbReference>
<keyword evidence="3" id="KW-0804">Transcription</keyword>
<evidence type="ECO:0000259" key="5">
    <source>
        <dbReference type="PROSITE" id="PS50977"/>
    </source>
</evidence>
<dbReference type="Proteomes" id="UP000254869">
    <property type="component" value="Unassembled WGS sequence"/>
</dbReference>
<accession>A0A370I8L4</accession>
<feature type="domain" description="HTH tetR-type" evidence="5">
    <location>
        <begin position="12"/>
        <end position="72"/>
    </location>
</feature>
<name>A0A370I8L4_9NOCA</name>
<dbReference type="InterPro" id="IPR050109">
    <property type="entry name" value="HTH-type_TetR-like_transc_reg"/>
</dbReference>
<dbReference type="InterPro" id="IPR009057">
    <property type="entry name" value="Homeodomain-like_sf"/>
</dbReference>